<feature type="domain" description="Thioredoxin" evidence="5">
    <location>
        <begin position="47"/>
        <end position="214"/>
    </location>
</feature>
<dbReference type="InterPro" id="IPR003782">
    <property type="entry name" value="SCO1/SenC"/>
</dbReference>
<feature type="disulfide bond" description="Redox-active" evidence="4">
    <location>
        <begin position="85"/>
        <end position="89"/>
    </location>
</feature>
<keyword evidence="3" id="KW-0479">Metal-binding</keyword>
<dbReference type="InterPro" id="IPR036249">
    <property type="entry name" value="Thioredoxin-like_sf"/>
</dbReference>
<dbReference type="SUPFAM" id="SSF52833">
    <property type="entry name" value="Thioredoxin-like"/>
    <property type="match status" value="1"/>
</dbReference>
<sequence>MSARINRKTLVVAIFLALVATLGGILIAQNLTMGRKIDPNQFNGTLLETPREINQFSLTGIDEHPFDNKSLQGQWTLVFFGFTNCGYLCPTTMSELAKMYRILEEEGVKPLPRVVMISIDPDRDSLDKLSHYVKAFNPQFYGARGSDDVVKHMTREMGVAYAKIAIPDTNDPNNYDVQHSGAVMLFNPQGELNAFFTTPHQANLLAKDFQLLVS</sequence>
<dbReference type="Gene3D" id="3.40.30.10">
    <property type="entry name" value="Glutaredoxin"/>
    <property type="match status" value="1"/>
</dbReference>
<feature type="binding site" evidence="3">
    <location>
        <position position="179"/>
    </location>
    <ligand>
        <name>Cu cation</name>
        <dbReference type="ChEBI" id="CHEBI:23378"/>
    </ligand>
</feature>
<evidence type="ECO:0000259" key="5">
    <source>
        <dbReference type="PROSITE" id="PS51352"/>
    </source>
</evidence>
<dbReference type="PATRIC" id="fig|29422.6.peg.1102"/>
<proteinExistence type="inferred from homology"/>
<dbReference type="RefSeq" id="WP_058441142.1">
    <property type="nucleotide sequence ID" value="NZ_CAAAHU010000016.1"/>
</dbReference>
<protein>
    <submittedName>
        <fullName evidence="6">SCO1/SenC family transporter protein</fullName>
    </submittedName>
</protein>
<comment type="caution">
    <text evidence="6">The sequence shown here is derived from an EMBL/GenBank/DDBJ whole genome shotgun (WGS) entry which is preliminary data.</text>
</comment>
<dbReference type="PROSITE" id="PS51352">
    <property type="entry name" value="THIOREDOXIN_2"/>
    <property type="match status" value="1"/>
</dbReference>
<dbReference type="GO" id="GO:0046872">
    <property type="term" value="F:metal ion binding"/>
    <property type="evidence" value="ECO:0007669"/>
    <property type="project" value="UniProtKB-KW"/>
</dbReference>
<evidence type="ECO:0000256" key="2">
    <source>
        <dbReference type="ARBA" id="ARBA00023008"/>
    </source>
</evidence>
<dbReference type="InterPro" id="IPR013766">
    <property type="entry name" value="Thioredoxin_domain"/>
</dbReference>
<evidence type="ECO:0000256" key="1">
    <source>
        <dbReference type="ARBA" id="ARBA00010996"/>
    </source>
</evidence>
<dbReference type="AlphaFoldDB" id="A0A0W0SN62"/>
<keyword evidence="4" id="KW-1015">Disulfide bond</keyword>
<dbReference type="CDD" id="cd02968">
    <property type="entry name" value="SCO"/>
    <property type="match status" value="1"/>
</dbReference>
<evidence type="ECO:0000256" key="4">
    <source>
        <dbReference type="PIRSR" id="PIRSR603782-2"/>
    </source>
</evidence>
<dbReference type="EMBL" id="LNXV01000008">
    <property type="protein sequence ID" value="KTC84834.1"/>
    <property type="molecule type" value="Genomic_DNA"/>
</dbReference>
<dbReference type="Pfam" id="PF02630">
    <property type="entry name" value="SCO1-SenC"/>
    <property type="match status" value="1"/>
</dbReference>
<dbReference type="PANTHER" id="PTHR12151:SF25">
    <property type="entry name" value="LINALOOL DEHYDRATASE_ISOMERASE DOMAIN-CONTAINING PROTEIN"/>
    <property type="match status" value="1"/>
</dbReference>
<feature type="binding site" evidence="3">
    <location>
        <position position="85"/>
    </location>
    <ligand>
        <name>Cu cation</name>
        <dbReference type="ChEBI" id="CHEBI:23378"/>
    </ligand>
</feature>
<dbReference type="Proteomes" id="UP000054742">
    <property type="component" value="Unassembled WGS sequence"/>
</dbReference>
<dbReference type="STRING" id="29422.Lbru_1049"/>
<evidence type="ECO:0000256" key="3">
    <source>
        <dbReference type="PIRSR" id="PIRSR603782-1"/>
    </source>
</evidence>
<accession>A0A0W0SN62</accession>
<gene>
    <name evidence="6" type="ORF">Lbru_1049</name>
</gene>
<dbReference type="PANTHER" id="PTHR12151">
    <property type="entry name" value="ELECTRON TRANSPORT PROTIN SCO1/SENC FAMILY MEMBER"/>
    <property type="match status" value="1"/>
</dbReference>
<evidence type="ECO:0000313" key="7">
    <source>
        <dbReference type="Proteomes" id="UP000054742"/>
    </source>
</evidence>
<comment type="similarity">
    <text evidence="1">Belongs to the SCO1/2 family.</text>
</comment>
<keyword evidence="7" id="KW-1185">Reference proteome</keyword>
<organism evidence="6 7">
    <name type="scientific">Legionella brunensis</name>
    <dbReference type="NCBI Taxonomy" id="29422"/>
    <lineage>
        <taxon>Bacteria</taxon>
        <taxon>Pseudomonadati</taxon>
        <taxon>Pseudomonadota</taxon>
        <taxon>Gammaproteobacteria</taxon>
        <taxon>Legionellales</taxon>
        <taxon>Legionellaceae</taxon>
        <taxon>Legionella</taxon>
    </lineage>
</organism>
<name>A0A0W0SN62_9GAMM</name>
<feature type="binding site" evidence="3">
    <location>
        <position position="89"/>
    </location>
    <ligand>
        <name>Cu cation</name>
        <dbReference type="ChEBI" id="CHEBI:23378"/>
    </ligand>
</feature>
<reference evidence="6 7" key="1">
    <citation type="submission" date="2015-11" db="EMBL/GenBank/DDBJ databases">
        <title>Genomic analysis of 38 Legionella species identifies large and diverse effector repertoires.</title>
        <authorList>
            <person name="Burstein D."/>
            <person name="Amaro F."/>
            <person name="Zusman T."/>
            <person name="Lifshitz Z."/>
            <person name="Cohen O."/>
            <person name="Gilbert J.A."/>
            <person name="Pupko T."/>
            <person name="Shuman H.A."/>
            <person name="Segal G."/>
        </authorList>
    </citation>
    <scope>NUCLEOTIDE SEQUENCE [LARGE SCALE GENOMIC DNA]</scope>
    <source>
        <strain evidence="6 7">ATCC 43878</strain>
    </source>
</reference>
<evidence type="ECO:0000313" key="6">
    <source>
        <dbReference type="EMBL" id="KTC84834.1"/>
    </source>
</evidence>
<dbReference type="OrthoDB" id="9790194at2"/>
<keyword evidence="2 3" id="KW-0186">Copper</keyword>